<feature type="compositionally biased region" description="Polar residues" evidence="1">
    <location>
        <begin position="727"/>
        <end position="737"/>
    </location>
</feature>
<keyword evidence="3" id="KW-1185">Reference proteome</keyword>
<feature type="compositionally biased region" description="Acidic residues" evidence="1">
    <location>
        <begin position="346"/>
        <end position="367"/>
    </location>
</feature>
<feature type="compositionally biased region" description="Basic and acidic residues" evidence="1">
    <location>
        <begin position="764"/>
        <end position="773"/>
    </location>
</feature>
<feature type="region of interest" description="Disordered" evidence="1">
    <location>
        <begin position="298"/>
        <end position="458"/>
    </location>
</feature>
<feature type="compositionally biased region" description="Polar residues" evidence="1">
    <location>
        <begin position="389"/>
        <end position="401"/>
    </location>
</feature>
<feature type="compositionally biased region" description="Low complexity" evidence="1">
    <location>
        <begin position="743"/>
        <end position="752"/>
    </location>
</feature>
<feature type="compositionally biased region" description="Polar residues" evidence="1">
    <location>
        <begin position="708"/>
        <end position="717"/>
    </location>
</feature>
<proteinExistence type="predicted"/>
<feature type="compositionally biased region" description="Polar residues" evidence="1">
    <location>
        <begin position="630"/>
        <end position="640"/>
    </location>
</feature>
<feature type="compositionally biased region" description="Polar residues" evidence="1">
    <location>
        <begin position="415"/>
        <end position="425"/>
    </location>
</feature>
<feature type="region of interest" description="Disordered" evidence="1">
    <location>
        <begin position="526"/>
        <end position="551"/>
    </location>
</feature>
<feature type="region of interest" description="Disordered" evidence="1">
    <location>
        <begin position="682"/>
        <end position="869"/>
    </location>
</feature>
<reference evidence="2" key="1">
    <citation type="submission" date="2022-07" db="EMBL/GenBank/DDBJ databases">
        <title>Genome Sequence of Physisporinus lineatus.</title>
        <authorList>
            <person name="Buettner E."/>
        </authorList>
    </citation>
    <scope>NUCLEOTIDE SEQUENCE</scope>
    <source>
        <strain evidence="2">VT162</strain>
    </source>
</reference>
<feature type="region of interest" description="Disordered" evidence="1">
    <location>
        <begin position="581"/>
        <end position="601"/>
    </location>
</feature>
<accession>A0AAD5UX02</accession>
<organism evidence="2 3">
    <name type="scientific">Meripilus lineatus</name>
    <dbReference type="NCBI Taxonomy" id="2056292"/>
    <lineage>
        <taxon>Eukaryota</taxon>
        <taxon>Fungi</taxon>
        <taxon>Dikarya</taxon>
        <taxon>Basidiomycota</taxon>
        <taxon>Agaricomycotina</taxon>
        <taxon>Agaricomycetes</taxon>
        <taxon>Polyporales</taxon>
        <taxon>Meripilaceae</taxon>
        <taxon>Meripilus</taxon>
    </lineage>
</organism>
<feature type="compositionally biased region" description="Basic and acidic residues" evidence="1">
    <location>
        <begin position="811"/>
        <end position="821"/>
    </location>
</feature>
<evidence type="ECO:0000313" key="2">
    <source>
        <dbReference type="EMBL" id="KAJ3479809.1"/>
    </source>
</evidence>
<name>A0AAD5UX02_9APHY</name>
<gene>
    <name evidence="2" type="ORF">NLI96_g8795</name>
</gene>
<dbReference type="Proteomes" id="UP001212997">
    <property type="component" value="Unassembled WGS sequence"/>
</dbReference>
<dbReference type="EMBL" id="JANAWD010000415">
    <property type="protein sequence ID" value="KAJ3479809.1"/>
    <property type="molecule type" value="Genomic_DNA"/>
</dbReference>
<feature type="compositionally biased region" description="Basic and acidic residues" evidence="1">
    <location>
        <begin position="830"/>
        <end position="843"/>
    </location>
</feature>
<comment type="caution">
    <text evidence="2">The sequence shown here is derived from an EMBL/GenBank/DDBJ whole genome shotgun (WGS) entry which is preliminary data.</text>
</comment>
<feature type="compositionally biased region" description="Low complexity" evidence="1">
    <location>
        <begin position="854"/>
        <end position="863"/>
    </location>
</feature>
<dbReference type="AlphaFoldDB" id="A0AAD5UX02"/>
<evidence type="ECO:0000256" key="1">
    <source>
        <dbReference type="SAM" id="MobiDB-lite"/>
    </source>
</evidence>
<feature type="region of interest" description="Disordered" evidence="1">
    <location>
        <begin position="476"/>
        <end position="504"/>
    </location>
</feature>
<evidence type="ECO:0000313" key="3">
    <source>
        <dbReference type="Proteomes" id="UP001212997"/>
    </source>
</evidence>
<protein>
    <submittedName>
        <fullName evidence="2">Uncharacterized protein</fullName>
    </submittedName>
</protein>
<sequence>MEKRAFTVFTSDENPPAEDFQLLFIITPTPSTGASGTLQKYDPFAWEVFAFKAGEPAAHTAVWQSSRNMAFFDGDKVPRSSVPIDPGQYVELNGNLELATHSLRYGDDSKILAINNSGLDQRFILGLVHGSPVGRRRNGILSLHTAASVEHKGGSDDTGSAVPTGHHPIHHGELPQKRPLLVVGENINSLDVSLMPPRSWWHVQSDNSGNLSLQSRDDSDHHAIRQIKVMLVETMLRSLKKDIPIVSQENGSNDLANLQSTDDWDVLPSGKYYHRIPWNPIHLPDDDELMRTGVPTKASDLEQIGDPLVGQRASSSSGNDTEDSCDPQLSTTTDQVPGKMESETSQTEEDEESSETESETGDDDNEEDRTSAVSMRSVEAKSPGGPHSYASTFYESGSQQSDGEDEVVEDAKEGGNQSQTTSISAHETDHVGPTKPIQKPRPNLAILDGNRTGGSDKASELFPQIISPTHDLPPGGWIGGGGRGNHPPGPSQQTPAVPSEKHVAGGEKNVSSWMPQVPTSFGKLFPHNARQSAGQNGGISGAQGSNSPAAAISRLGNPLKERFFRKTTEGAPSLTHVDTDDTEEIRMPGSNPDASLPPSGNDRAPTFSSFRTYIKTPDVISALRSGRTAFTGSGSRTVQPAQEDGGLVGNSNKELLNKSTKGHEESAIGTQRSTIDDAISGDSVAVSDPQSAGVQCPGALPWGGMVSEGNSSPQSASPEFPKGRIPETSSDTVGQIQSKSRSRASSTTTFVSLHGDGTQQTDESGEHKLDSADVRGNTAPTGDMYPTQNPLTPDDIAPPRTVSGLPSSPFHVEHPKSHVDSEDAGNLHFENTEEPERAPKPDLDPSISSNESVTGTSQSGSSQILTDSEATAPEVEAIDLMPLHDELLRAANLIKSQIPLGDVAWGREVYRRFGAKVMPILRDFTANANTWDGYHGERATALE</sequence>
<feature type="region of interest" description="Disordered" evidence="1">
    <location>
        <begin position="630"/>
        <end position="653"/>
    </location>
</feature>